<organism evidence="4 5">
    <name type="scientific">Gemmatirosa kalamazoonensis</name>
    <dbReference type="NCBI Taxonomy" id="861299"/>
    <lineage>
        <taxon>Bacteria</taxon>
        <taxon>Pseudomonadati</taxon>
        <taxon>Gemmatimonadota</taxon>
        <taxon>Gemmatimonadia</taxon>
        <taxon>Gemmatimonadales</taxon>
        <taxon>Gemmatimonadaceae</taxon>
        <taxon>Gemmatirosa</taxon>
    </lineage>
</organism>
<dbReference type="HOGENOM" id="CLU_1249137_0_0_0"/>
<dbReference type="EMBL" id="CP007128">
    <property type="protein sequence ID" value="AHG92009.1"/>
    <property type="molecule type" value="Genomic_DNA"/>
</dbReference>
<proteinExistence type="predicted"/>
<dbReference type="AlphaFoldDB" id="W0RLP6"/>
<evidence type="ECO:0000256" key="1">
    <source>
        <dbReference type="ARBA" id="ARBA00022729"/>
    </source>
</evidence>
<dbReference type="SUPFAM" id="SSF56925">
    <property type="entry name" value="OMPA-like"/>
    <property type="match status" value="1"/>
</dbReference>
<feature type="domain" description="Outer membrane protein beta-barrel" evidence="3">
    <location>
        <begin position="13"/>
        <end position="188"/>
    </location>
</feature>
<evidence type="ECO:0000259" key="3">
    <source>
        <dbReference type="Pfam" id="PF13505"/>
    </source>
</evidence>
<keyword evidence="1 2" id="KW-0732">Signal</keyword>
<dbReference type="Proteomes" id="UP000019151">
    <property type="component" value="Chromosome"/>
</dbReference>
<dbReference type="InterPro" id="IPR027385">
    <property type="entry name" value="Beta-barrel_OMP"/>
</dbReference>
<protein>
    <recommendedName>
        <fullName evidence="3">Outer membrane protein beta-barrel domain-containing protein</fullName>
    </recommendedName>
</protein>
<sequence length="224" mass="22908">MPARLTILTGAALLTSLAAASASAQRADPTQRPIRIGIGGGVSMPVGDFKNGGDATAIKRDFKQGVAGQGYVEFRAPGTPLGFRAAVSYNRFGAGQVQFSRIGTGGTTTTTTTSDGYSQILGGLANLTLQLPTGPIRPYVLAGVGAFNLKNTANVTVTPAGTVTAAAEQSTTDFGINGGAGLLLKLGGIEAFAEARLSNVYTKADKFANLKTVQYVPITFGLSF</sequence>
<evidence type="ECO:0000313" key="5">
    <source>
        <dbReference type="Proteomes" id="UP000019151"/>
    </source>
</evidence>
<dbReference type="InParanoid" id="W0RLP6"/>
<dbReference type="Gene3D" id="2.40.160.20">
    <property type="match status" value="1"/>
</dbReference>
<keyword evidence="5" id="KW-1185">Reference proteome</keyword>
<feature type="signal peptide" evidence="2">
    <location>
        <begin position="1"/>
        <end position="26"/>
    </location>
</feature>
<feature type="chain" id="PRO_5004794568" description="Outer membrane protein beta-barrel domain-containing protein" evidence="2">
    <location>
        <begin position="27"/>
        <end position="224"/>
    </location>
</feature>
<reference evidence="4 5" key="1">
    <citation type="journal article" date="2014" name="Genome Announc.">
        <title>Genome Sequence and Methylome of Soil Bacterium Gemmatirosa kalamazoonensis KBS708T, a Member of the Rarely Cultivated Gemmatimonadetes Phylum.</title>
        <authorList>
            <person name="Debruyn J.M."/>
            <person name="Radosevich M."/>
            <person name="Wommack K.E."/>
            <person name="Polson S.W."/>
            <person name="Hauser L.J."/>
            <person name="Fawaz M.N."/>
            <person name="Korlach J."/>
            <person name="Tsai Y.C."/>
        </authorList>
    </citation>
    <scope>NUCLEOTIDE SEQUENCE [LARGE SCALE GENOMIC DNA]</scope>
    <source>
        <strain evidence="4 5">KBS708</strain>
    </source>
</reference>
<dbReference type="STRING" id="861299.J421_4472"/>
<accession>W0RLP6</accession>
<gene>
    <name evidence="4" type="ORF">J421_4472</name>
</gene>
<dbReference type="Pfam" id="PF13505">
    <property type="entry name" value="OMP_b-brl"/>
    <property type="match status" value="1"/>
</dbReference>
<evidence type="ECO:0000313" key="4">
    <source>
        <dbReference type="EMBL" id="AHG92009.1"/>
    </source>
</evidence>
<dbReference type="KEGG" id="gba:J421_4472"/>
<name>W0RLP6_9BACT</name>
<dbReference type="RefSeq" id="WP_025413440.1">
    <property type="nucleotide sequence ID" value="NZ_CP007128.1"/>
</dbReference>
<evidence type="ECO:0000256" key="2">
    <source>
        <dbReference type="SAM" id="SignalP"/>
    </source>
</evidence>
<dbReference type="InterPro" id="IPR011250">
    <property type="entry name" value="OMP/PagP_B-barrel"/>
</dbReference>